<protein>
    <submittedName>
        <fullName evidence="1">(Fe-S)-binding protein</fullName>
    </submittedName>
</protein>
<feature type="non-terminal residue" evidence="1">
    <location>
        <position position="81"/>
    </location>
</feature>
<reference evidence="1" key="1">
    <citation type="submission" date="2023-02" db="EMBL/GenBank/DDBJ databases">
        <title>Georgenia sp.10Sc9-8, isolated from a soil sample collected from the Taklamakan desert.</title>
        <authorList>
            <person name="Liu S."/>
        </authorList>
    </citation>
    <scope>NUCLEOTIDE SEQUENCE</scope>
    <source>
        <strain evidence="1">10Sc9-8</strain>
    </source>
</reference>
<dbReference type="Proteomes" id="UP001165561">
    <property type="component" value="Unassembled WGS sequence"/>
</dbReference>
<feature type="non-terminal residue" evidence="1">
    <location>
        <position position="1"/>
    </location>
</feature>
<gene>
    <name evidence="1" type="ORF">PU560_00140</name>
</gene>
<evidence type="ECO:0000313" key="2">
    <source>
        <dbReference type="Proteomes" id="UP001165561"/>
    </source>
</evidence>
<comment type="caution">
    <text evidence="1">The sequence shown here is derived from an EMBL/GenBank/DDBJ whole genome shotgun (WGS) entry which is preliminary data.</text>
</comment>
<keyword evidence="2" id="KW-1185">Reference proteome</keyword>
<sequence length="81" mass="8641">VPGVVPEQRAEGARYVVLWADTFSRTLDTAGARAMVEVLEQAGYTVLVPPQEVCCGLTWITTGQLDGARARLTDLLAVLGP</sequence>
<evidence type="ECO:0000313" key="1">
    <source>
        <dbReference type="EMBL" id="MDD9204867.1"/>
    </source>
</evidence>
<organism evidence="1 2">
    <name type="scientific">Georgenia halotolerans</name>
    <dbReference type="NCBI Taxonomy" id="3028317"/>
    <lineage>
        <taxon>Bacteria</taxon>
        <taxon>Bacillati</taxon>
        <taxon>Actinomycetota</taxon>
        <taxon>Actinomycetes</taxon>
        <taxon>Micrococcales</taxon>
        <taxon>Bogoriellaceae</taxon>
        <taxon>Georgenia</taxon>
    </lineage>
</organism>
<name>A0ABT5TSB0_9MICO</name>
<proteinExistence type="predicted"/>
<dbReference type="EMBL" id="JARACI010000035">
    <property type="protein sequence ID" value="MDD9204867.1"/>
    <property type="molecule type" value="Genomic_DNA"/>
</dbReference>
<accession>A0ABT5TSB0</accession>